<dbReference type="InterPro" id="IPR036396">
    <property type="entry name" value="Cyt_P450_sf"/>
</dbReference>
<proteinExistence type="predicted"/>
<sequence>MLNPPPSNGAGQSSVWGPSVDIAPLCDYLAFDVISDLSYGRSFGMLKSDRYRYVPKLTRRLARRNATVSYTSSGTRTQYLGTNSQITSTIQCMTQSKLWRYKLDRLFFAGFLKALRDFGLWIRHQGKERIRLGNNGPRKDCFHYLLNGSDPKTGQGLTERELRVELLLLIVAGMLILILTPWWRLPPA</sequence>
<evidence type="ECO:0000256" key="1">
    <source>
        <dbReference type="SAM" id="Phobius"/>
    </source>
</evidence>
<dbReference type="EMBL" id="BSYA01000017">
    <property type="protein sequence ID" value="GMG25278.1"/>
    <property type="molecule type" value="Genomic_DNA"/>
</dbReference>
<protein>
    <submittedName>
        <fullName evidence="2">Unnamed protein product</fullName>
    </submittedName>
</protein>
<keyword evidence="1" id="KW-0472">Membrane</keyword>
<dbReference type="SUPFAM" id="SSF48264">
    <property type="entry name" value="Cytochrome P450"/>
    <property type="match status" value="1"/>
</dbReference>
<dbReference type="GO" id="GO:0005506">
    <property type="term" value="F:iron ion binding"/>
    <property type="evidence" value="ECO:0007669"/>
    <property type="project" value="InterPro"/>
</dbReference>
<keyword evidence="1" id="KW-0812">Transmembrane</keyword>
<feature type="transmembrane region" description="Helical" evidence="1">
    <location>
        <begin position="166"/>
        <end position="185"/>
    </location>
</feature>
<name>A0AAN4YFC4_ASPOZ</name>
<evidence type="ECO:0000313" key="2">
    <source>
        <dbReference type="EMBL" id="GMG25278.1"/>
    </source>
</evidence>
<comment type="caution">
    <text evidence="2">The sequence shown here is derived from an EMBL/GenBank/DDBJ whole genome shotgun (WGS) entry which is preliminary data.</text>
</comment>
<keyword evidence="1" id="KW-1133">Transmembrane helix</keyword>
<dbReference type="Gene3D" id="1.10.630.10">
    <property type="entry name" value="Cytochrome P450"/>
    <property type="match status" value="1"/>
</dbReference>
<accession>A0AAN4YFC4</accession>
<dbReference type="Proteomes" id="UP001165205">
    <property type="component" value="Unassembled WGS sequence"/>
</dbReference>
<dbReference type="AlphaFoldDB" id="A0AAN4YFC4"/>
<dbReference type="GO" id="GO:0016705">
    <property type="term" value="F:oxidoreductase activity, acting on paired donors, with incorporation or reduction of molecular oxygen"/>
    <property type="evidence" value="ECO:0007669"/>
    <property type="project" value="InterPro"/>
</dbReference>
<organism evidence="2 3">
    <name type="scientific">Aspergillus oryzae</name>
    <name type="common">Yellow koji mold</name>
    <dbReference type="NCBI Taxonomy" id="5062"/>
    <lineage>
        <taxon>Eukaryota</taxon>
        <taxon>Fungi</taxon>
        <taxon>Dikarya</taxon>
        <taxon>Ascomycota</taxon>
        <taxon>Pezizomycotina</taxon>
        <taxon>Eurotiomycetes</taxon>
        <taxon>Eurotiomycetidae</taxon>
        <taxon>Eurotiales</taxon>
        <taxon>Aspergillaceae</taxon>
        <taxon>Aspergillus</taxon>
        <taxon>Aspergillus subgen. Circumdati</taxon>
    </lineage>
</organism>
<gene>
    <name evidence="2" type="ORF">Aory04_000234900</name>
</gene>
<dbReference type="GO" id="GO:0020037">
    <property type="term" value="F:heme binding"/>
    <property type="evidence" value="ECO:0007669"/>
    <property type="project" value="InterPro"/>
</dbReference>
<evidence type="ECO:0000313" key="3">
    <source>
        <dbReference type="Proteomes" id="UP001165205"/>
    </source>
</evidence>
<reference evidence="2" key="1">
    <citation type="submission" date="2023-04" db="EMBL/GenBank/DDBJ databases">
        <title>Aspergillus oryzae NBRC 4228.</title>
        <authorList>
            <person name="Ichikawa N."/>
            <person name="Sato H."/>
            <person name="Tonouchi N."/>
        </authorList>
    </citation>
    <scope>NUCLEOTIDE SEQUENCE</scope>
    <source>
        <strain evidence="2">NBRC 4228</strain>
    </source>
</reference>
<dbReference type="GO" id="GO:0004497">
    <property type="term" value="F:monooxygenase activity"/>
    <property type="evidence" value="ECO:0007669"/>
    <property type="project" value="InterPro"/>
</dbReference>